<evidence type="ECO:0000256" key="4">
    <source>
        <dbReference type="ARBA" id="ARBA00022692"/>
    </source>
</evidence>
<dbReference type="GeneID" id="97240993"/>
<dbReference type="PANTHER" id="PTHR33362">
    <property type="entry name" value="SIALIC ACID TRAP TRANSPORTER PERMEASE PROTEIN SIAT-RELATED"/>
    <property type="match status" value="1"/>
</dbReference>
<accession>A0A162KNT7</accession>
<dbReference type="Proteomes" id="UP000075787">
    <property type="component" value="Unassembled WGS sequence"/>
</dbReference>
<feature type="transmembrane region" description="Helical" evidence="7">
    <location>
        <begin position="79"/>
        <end position="98"/>
    </location>
</feature>
<dbReference type="InterPro" id="IPR010656">
    <property type="entry name" value="DctM"/>
</dbReference>
<feature type="transmembrane region" description="Helical" evidence="7">
    <location>
        <begin position="242"/>
        <end position="258"/>
    </location>
</feature>
<evidence type="ECO:0000256" key="1">
    <source>
        <dbReference type="ARBA" id="ARBA00004429"/>
    </source>
</evidence>
<evidence type="ECO:0000256" key="5">
    <source>
        <dbReference type="ARBA" id="ARBA00022989"/>
    </source>
</evidence>
<comment type="subunit">
    <text evidence="7">The complex comprises the extracytoplasmic solute receptor protein and the two transmembrane proteins.</text>
</comment>
<feature type="transmembrane region" description="Helical" evidence="7">
    <location>
        <begin position="398"/>
        <end position="422"/>
    </location>
</feature>
<evidence type="ECO:0000256" key="7">
    <source>
        <dbReference type="RuleBase" id="RU369079"/>
    </source>
</evidence>
<evidence type="ECO:0000256" key="2">
    <source>
        <dbReference type="ARBA" id="ARBA00022475"/>
    </source>
</evidence>
<feature type="transmembrane region" description="Helical" evidence="7">
    <location>
        <begin position="214"/>
        <end position="236"/>
    </location>
</feature>
<evidence type="ECO:0000259" key="8">
    <source>
        <dbReference type="Pfam" id="PF06808"/>
    </source>
</evidence>
<keyword evidence="3 7" id="KW-0997">Cell inner membrane</keyword>
<dbReference type="NCBIfam" id="TIGR00786">
    <property type="entry name" value="dctM"/>
    <property type="match status" value="1"/>
</dbReference>
<dbReference type="InterPro" id="IPR004681">
    <property type="entry name" value="TRAP_DctM"/>
</dbReference>
<sequence length="427" mass="44593">MSTAAAVLLIAFAVCLFSGVPIVFSLGLAAIAGLWAADFDLIVLAQRTISGTQVFTLLAIPGFVLAGDLMMHGGLSRRLVRLCQVLVQHVTGGLGMVTVLSATFFAAISGSAPATTAAIGGIMVPEMERHGWSRRFAAALSTAAGPIGQMIPPSIPMVIWGVVAEQSITKLFLAGIVPGILIAIGLMTVCWFAARAQGIPKATRRATARELLVALNDGKWALAAPLVILGGIYGGIFTPTEASAIGVAYAFVVGMFIYRELKVRDLPGILLQSMRTTTIVCSIIAVASAFGWLVAIEQLPTVIAEAILSVSSNPIVILMMINVLLLFIGAIMDNVAAMIILGGVLTSIGTSLGLDPIHLGAIVVINFAIGMATPPFGYSLFVGAAISRLSVEEVSKALWPMLLVKILVLALITYVPWVVLALPRLLG</sequence>
<dbReference type="GO" id="GO:0005886">
    <property type="term" value="C:plasma membrane"/>
    <property type="evidence" value="ECO:0007669"/>
    <property type="project" value="UniProtKB-SubCell"/>
</dbReference>
<proteinExistence type="inferred from homology"/>
<evidence type="ECO:0000313" key="9">
    <source>
        <dbReference type="EMBL" id="KYO51743.1"/>
    </source>
</evidence>
<feature type="transmembrane region" description="Helical" evidence="7">
    <location>
        <begin position="171"/>
        <end position="194"/>
    </location>
</feature>
<dbReference type="PANTHER" id="PTHR33362:SF2">
    <property type="entry name" value="TRAP TRANSPORTER LARGE PERMEASE PROTEIN"/>
    <property type="match status" value="1"/>
</dbReference>
<feature type="transmembrane region" description="Helical" evidence="7">
    <location>
        <begin position="360"/>
        <end position="386"/>
    </location>
</feature>
<organism evidence="9 10">
    <name type="scientific">Tistrella mobilis</name>
    <dbReference type="NCBI Taxonomy" id="171437"/>
    <lineage>
        <taxon>Bacteria</taxon>
        <taxon>Pseudomonadati</taxon>
        <taxon>Pseudomonadota</taxon>
        <taxon>Alphaproteobacteria</taxon>
        <taxon>Geminicoccales</taxon>
        <taxon>Geminicoccaceae</taxon>
        <taxon>Tistrella</taxon>
    </lineage>
</organism>
<evidence type="ECO:0000256" key="6">
    <source>
        <dbReference type="ARBA" id="ARBA00023136"/>
    </source>
</evidence>
<keyword evidence="2" id="KW-1003">Cell membrane</keyword>
<gene>
    <name evidence="9" type="ORF">AUP44_07955</name>
</gene>
<comment type="subcellular location">
    <subcellularLocation>
        <location evidence="1 7">Cell inner membrane</location>
        <topology evidence="1 7">Multi-pass membrane protein</topology>
    </subcellularLocation>
</comment>
<feature type="transmembrane region" description="Helical" evidence="7">
    <location>
        <begin position="335"/>
        <end position="354"/>
    </location>
</feature>
<comment type="similarity">
    <text evidence="7">Belongs to the TRAP transporter large permease family.</text>
</comment>
<keyword evidence="5 7" id="KW-1133">Transmembrane helix</keyword>
<feature type="transmembrane region" description="Helical" evidence="7">
    <location>
        <begin position="279"/>
        <end position="296"/>
    </location>
</feature>
<feature type="transmembrane region" description="Helical" evidence="7">
    <location>
        <begin position="49"/>
        <end position="67"/>
    </location>
</feature>
<dbReference type="AlphaFoldDB" id="A0A162KNT7"/>
<keyword evidence="7" id="KW-0813">Transport</keyword>
<reference evidence="9 10" key="1">
    <citation type="submission" date="2015-12" db="EMBL/GenBank/DDBJ databases">
        <title>Genome sequence of Tistrella mobilis MCCC 1A02139.</title>
        <authorList>
            <person name="Lu L."/>
            <person name="Lai Q."/>
            <person name="Shao Z."/>
            <person name="Qian P."/>
        </authorList>
    </citation>
    <scope>NUCLEOTIDE SEQUENCE [LARGE SCALE GENOMIC DNA]</scope>
    <source>
        <strain evidence="9 10">MCCC 1A02139</strain>
    </source>
</reference>
<protein>
    <recommendedName>
        <fullName evidence="7">TRAP transporter large permease protein</fullName>
    </recommendedName>
</protein>
<comment type="caution">
    <text evidence="9">The sequence shown here is derived from an EMBL/GenBank/DDBJ whole genome shotgun (WGS) entry which is preliminary data.</text>
</comment>
<dbReference type="RefSeq" id="WP_062765631.1">
    <property type="nucleotide sequence ID" value="NZ_CP121027.1"/>
</dbReference>
<feature type="domain" description="TRAP C4-dicarboxylate transport system permease DctM subunit" evidence="8">
    <location>
        <begin position="9"/>
        <end position="418"/>
    </location>
</feature>
<dbReference type="GO" id="GO:0022857">
    <property type="term" value="F:transmembrane transporter activity"/>
    <property type="evidence" value="ECO:0007669"/>
    <property type="project" value="UniProtKB-UniRule"/>
</dbReference>
<dbReference type="OrthoDB" id="7824289at2"/>
<dbReference type="EMBL" id="LPZR01000166">
    <property type="protein sequence ID" value="KYO51743.1"/>
    <property type="molecule type" value="Genomic_DNA"/>
</dbReference>
<keyword evidence="4 7" id="KW-0812">Transmembrane</keyword>
<name>A0A162KNT7_9PROT</name>
<comment type="function">
    <text evidence="7">Part of the tripartite ATP-independent periplasmic (TRAP) transport system.</text>
</comment>
<dbReference type="PIRSF" id="PIRSF006066">
    <property type="entry name" value="HI0050"/>
    <property type="match status" value="1"/>
</dbReference>
<feature type="transmembrane region" description="Helical" evidence="7">
    <location>
        <begin position="302"/>
        <end position="328"/>
    </location>
</feature>
<evidence type="ECO:0000256" key="3">
    <source>
        <dbReference type="ARBA" id="ARBA00022519"/>
    </source>
</evidence>
<feature type="transmembrane region" description="Helical" evidence="7">
    <location>
        <begin position="136"/>
        <end position="159"/>
    </location>
</feature>
<keyword evidence="6 7" id="KW-0472">Membrane</keyword>
<evidence type="ECO:0000313" key="10">
    <source>
        <dbReference type="Proteomes" id="UP000075787"/>
    </source>
</evidence>
<dbReference type="Pfam" id="PF06808">
    <property type="entry name" value="DctM"/>
    <property type="match status" value="1"/>
</dbReference>